<protein>
    <recommendedName>
        <fullName evidence="3">HK97 gp10 family phage protein</fullName>
    </recommendedName>
</protein>
<evidence type="ECO:0000313" key="1">
    <source>
        <dbReference type="EMBL" id="WPR88927.1"/>
    </source>
</evidence>
<dbReference type="RefSeq" id="WP_320941644.1">
    <property type="nucleotide sequence ID" value="NZ_BAABEU010000008.1"/>
</dbReference>
<sequence>MIIDLEFRTESLAHAPSTDEARRATDAALALVYRIQDALKGRRGAAYWADVDGTADGILTGAVNVARNVNTHSLVIESGHSEVHPSRNVFPGADLTLGPTFRWADYGAIAGALVAPRIGARDRRADYREMLPQRAVVPTLRTVGSFYRAQLTAATPDPDE</sequence>
<evidence type="ECO:0000313" key="2">
    <source>
        <dbReference type="Proteomes" id="UP001323798"/>
    </source>
</evidence>
<proteinExistence type="predicted"/>
<evidence type="ECO:0008006" key="3">
    <source>
        <dbReference type="Google" id="ProtNLM"/>
    </source>
</evidence>
<name>A0ABZ0SNT2_9MICO</name>
<dbReference type="EMBL" id="CP139368">
    <property type="protein sequence ID" value="WPR88927.1"/>
    <property type="molecule type" value="Genomic_DNA"/>
</dbReference>
<keyword evidence="2" id="KW-1185">Reference proteome</keyword>
<organism evidence="1 2">
    <name type="scientific">Microbacterium rhizosphaerae</name>
    <dbReference type="NCBI Taxonomy" id="1678237"/>
    <lineage>
        <taxon>Bacteria</taxon>
        <taxon>Bacillati</taxon>
        <taxon>Actinomycetota</taxon>
        <taxon>Actinomycetes</taxon>
        <taxon>Micrococcales</taxon>
        <taxon>Microbacteriaceae</taxon>
        <taxon>Microbacterium</taxon>
    </lineage>
</organism>
<dbReference type="Proteomes" id="UP001323798">
    <property type="component" value="Chromosome"/>
</dbReference>
<accession>A0ABZ0SNT2</accession>
<reference evidence="1 2" key="1">
    <citation type="submission" date="2023-11" db="EMBL/GenBank/DDBJ databases">
        <title>Genome sequence of Microbacterium rhizosphaerae KACC 19337.</title>
        <authorList>
            <person name="Choi H."/>
            <person name="Kim S."/>
            <person name="Kim Y."/>
            <person name="Kwon S.-W."/>
            <person name="Heo J."/>
        </authorList>
    </citation>
    <scope>NUCLEOTIDE SEQUENCE [LARGE SCALE GENOMIC DNA]</scope>
    <source>
        <strain evidence="1 2">KACC 19337</strain>
    </source>
</reference>
<gene>
    <name evidence="1" type="ORF">SM116_14330</name>
</gene>